<sequence length="336" mass="37369">MTENPTLLVVILNYRTPELTLKAAGAALADSDQLRAEIVIVDNDSRDGSFDQISKVIARKGWSRNDRVRLIDAGRNGGFGAGNNVGIQAGLADGTRPDFVYLLNSDAWPEQGAISCLLDFMHATPKAGLAGSGIRGDDGVDHQTAFRFPSIASEFEGAVRTGIFSRLLARHIVALPCFDEPTQVDWVAGASLMIRMSMLEQIDLFDETFFLYFEETELCHRAARAGWECWYVPDSQVVHIGSVSTGMKTWRRTPPYWFDSRQHYFTKSHGHVYWAAATLAHIAGGTIWRLRRLLSRAPLGEPPRFMRDLIAHGTKNLIRRTPSVGSLAPRILEDKQ</sequence>
<dbReference type="Proteomes" id="UP000613255">
    <property type="component" value="Unassembled WGS sequence"/>
</dbReference>
<protein>
    <submittedName>
        <fullName evidence="2">Glycosyltransferase family 2 protein</fullName>
    </submittedName>
</protein>
<evidence type="ECO:0000313" key="2">
    <source>
        <dbReference type="EMBL" id="MBI6630198.1"/>
    </source>
</evidence>
<dbReference type="InterPro" id="IPR029044">
    <property type="entry name" value="Nucleotide-diphossugar_trans"/>
</dbReference>
<name>A0A934HLA8_9RHOB</name>
<evidence type="ECO:0000313" key="3">
    <source>
        <dbReference type="Proteomes" id="UP000613255"/>
    </source>
</evidence>
<dbReference type="PANTHER" id="PTHR43179:SF7">
    <property type="entry name" value="RHAMNOSYLTRANSFERASE WBBL"/>
    <property type="match status" value="1"/>
</dbReference>
<proteinExistence type="predicted"/>
<feature type="domain" description="Glycosyltransferase 2-like" evidence="1">
    <location>
        <begin position="9"/>
        <end position="144"/>
    </location>
</feature>
<organism evidence="2 3">
    <name type="scientific">Pontibaca salina</name>
    <dbReference type="NCBI Taxonomy" id="2795731"/>
    <lineage>
        <taxon>Bacteria</taxon>
        <taxon>Pseudomonadati</taxon>
        <taxon>Pseudomonadota</taxon>
        <taxon>Alphaproteobacteria</taxon>
        <taxon>Rhodobacterales</taxon>
        <taxon>Roseobacteraceae</taxon>
        <taxon>Pontibaca</taxon>
    </lineage>
</organism>
<reference evidence="2" key="1">
    <citation type="submission" date="2020-12" db="EMBL/GenBank/DDBJ databases">
        <title>Pontibaca salina gen. nov., sp. nov., isolated from marine sediment.</title>
        <authorList>
            <person name="Bo J."/>
            <person name="Wang S."/>
            <person name="Song X."/>
            <person name="Du Z."/>
        </authorList>
    </citation>
    <scope>NUCLEOTIDE SEQUENCE</scope>
    <source>
        <strain evidence="2">S1109L</strain>
    </source>
</reference>
<dbReference type="EMBL" id="JAEIJD010000007">
    <property type="protein sequence ID" value="MBI6630198.1"/>
    <property type="molecule type" value="Genomic_DNA"/>
</dbReference>
<dbReference type="Gene3D" id="3.90.550.10">
    <property type="entry name" value="Spore Coat Polysaccharide Biosynthesis Protein SpsA, Chain A"/>
    <property type="match status" value="1"/>
</dbReference>
<dbReference type="InterPro" id="IPR001173">
    <property type="entry name" value="Glyco_trans_2-like"/>
</dbReference>
<keyword evidence="3" id="KW-1185">Reference proteome</keyword>
<accession>A0A934HLA8</accession>
<dbReference type="PANTHER" id="PTHR43179">
    <property type="entry name" value="RHAMNOSYLTRANSFERASE WBBL"/>
    <property type="match status" value="1"/>
</dbReference>
<dbReference type="Pfam" id="PF00535">
    <property type="entry name" value="Glycos_transf_2"/>
    <property type="match status" value="1"/>
</dbReference>
<dbReference type="SUPFAM" id="SSF53448">
    <property type="entry name" value="Nucleotide-diphospho-sugar transferases"/>
    <property type="match status" value="1"/>
</dbReference>
<evidence type="ECO:0000259" key="1">
    <source>
        <dbReference type="Pfam" id="PF00535"/>
    </source>
</evidence>
<dbReference type="CDD" id="cd04186">
    <property type="entry name" value="GT_2_like_c"/>
    <property type="match status" value="1"/>
</dbReference>
<dbReference type="RefSeq" id="WP_198686223.1">
    <property type="nucleotide sequence ID" value="NZ_JAEIJD010000007.1"/>
</dbReference>
<dbReference type="AlphaFoldDB" id="A0A934HLA8"/>
<gene>
    <name evidence="2" type="ORF">JAO82_09930</name>
</gene>
<comment type="caution">
    <text evidence="2">The sequence shown here is derived from an EMBL/GenBank/DDBJ whole genome shotgun (WGS) entry which is preliminary data.</text>
</comment>